<feature type="domain" description="Thioredoxin" evidence="9">
    <location>
        <begin position="52"/>
        <end position="210"/>
    </location>
</feature>
<evidence type="ECO:0000256" key="5">
    <source>
        <dbReference type="ARBA" id="ARBA00023002"/>
    </source>
</evidence>
<evidence type="ECO:0000256" key="8">
    <source>
        <dbReference type="ARBA" id="ARBA00049091"/>
    </source>
</evidence>
<dbReference type="InterPro" id="IPR050217">
    <property type="entry name" value="Peroxiredoxin"/>
</dbReference>
<organism evidence="10 11">
    <name type="scientific">Nannochloropsis salina CCMP1776</name>
    <dbReference type="NCBI Taxonomy" id="1027361"/>
    <lineage>
        <taxon>Eukaryota</taxon>
        <taxon>Sar</taxon>
        <taxon>Stramenopiles</taxon>
        <taxon>Ochrophyta</taxon>
        <taxon>Eustigmatophyceae</taxon>
        <taxon>Eustigmatales</taxon>
        <taxon>Monodopsidaceae</taxon>
        <taxon>Microchloropsis</taxon>
        <taxon>Microchloropsis salina</taxon>
    </lineage>
</organism>
<evidence type="ECO:0000256" key="7">
    <source>
        <dbReference type="ARBA" id="ARBA00023284"/>
    </source>
</evidence>
<keyword evidence="7" id="KW-0676">Redox-active center</keyword>
<keyword evidence="6" id="KW-1015">Disulfide bond</keyword>
<dbReference type="Pfam" id="PF00578">
    <property type="entry name" value="AhpC-TSA"/>
    <property type="match status" value="1"/>
</dbReference>
<feature type="domain" description="Thioredoxin" evidence="9">
    <location>
        <begin position="247"/>
        <end position="366"/>
    </location>
</feature>
<dbReference type="GO" id="GO:0005829">
    <property type="term" value="C:cytosol"/>
    <property type="evidence" value="ECO:0007669"/>
    <property type="project" value="TreeGrafter"/>
</dbReference>
<proteinExistence type="inferred from homology"/>
<evidence type="ECO:0000313" key="10">
    <source>
        <dbReference type="EMBL" id="TFJ79859.1"/>
    </source>
</evidence>
<dbReference type="InterPro" id="IPR000866">
    <property type="entry name" value="AhpC/TSA"/>
</dbReference>
<dbReference type="FunFam" id="3.40.30.10:FF:000003">
    <property type="entry name" value="Peroxiredoxin 1"/>
    <property type="match status" value="1"/>
</dbReference>
<comment type="similarity">
    <text evidence="1">Belongs to the peroxiredoxin family. AhpC/Prx1 subfamily.</text>
</comment>
<dbReference type="GO" id="GO:0045454">
    <property type="term" value="P:cell redox homeostasis"/>
    <property type="evidence" value="ECO:0007669"/>
    <property type="project" value="TreeGrafter"/>
</dbReference>
<keyword evidence="3" id="KW-0575">Peroxidase</keyword>
<gene>
    <name evidence="10" type="ORF">NSK_008793</name>
</gene>
<evidence type="ECO:0000256" key="1">
    <source>
        <dbReference type="ARBA" id="ARBA00009796"/>
    </source>
</evidence>
<dbReference type="GO" id="GO:0006979">
    <property type="term" value="P:response to oxidative stress"/>
    <property type="evidence" value="ECO:0007669"/>
    <property type="project" value="TreeGrafter"/>
</dbReference>
<reference evidence="10 11" key="1">
    <citation type="submission" date="2019-01" db="EMBL/GenBank/DDBJ databases">
        <title>Nuclear Genome Assembly of the Microalgal Biofuel strain Nannochloropsis salina CCMP1776.</title>
        <authorList>
            <person name="Hovde B."/>
        </authorList>
    </citation>
    <scope>NUCLEOTIDE SEQUENCE [LARGE SCALE GENOMIC DNA]</scope>
    <source>
        <strain evidence="10 11">CCMP1776</strain>
    </source>
</reference>
<dbReference type="Pfam" id="PF00085">
    <property type="entry name" value="Thioredoxin"/>
    <property type="match status" value="1"/>
</dbReference>
<dbReference type="GO" id="GO:0033554">
    <property type="term" value="P:cellular response to stress"/>
    <property type="evidence" value="ECO:0007669"/>
    <property type="project" value="TreeGrafter"/>
</dbReference>
<keyword evidence="4" id="KW-0049">Antioxidant</keyword>
<dbReference type="EC" id="1.11.1.24" evidence="2"/>
<dbReference type="InterPro" id="IPR019479">
    <property type="entry name" value="Peroxiredoxin_C"/>
</dbReference>
<evidence type="ECO:0000313" key="11">
    <source>
        <dbReference type="Proteomes" id="UP000355283"/>
    </source>
</evidence>
<sequence>MIMRNIARVGINALVRPRHGVLAALSPKSSSVTPLSRATRAMGTVTYSPPAVKVGQAAPDFTAGAVVDGELTKISLADYKGKYVALLFYPKDFTFVCPTEIIAYSDAAHRFEDIGAKVIGISTDTEESHLAWVRTPRKRGGLGHMQIPLVADVTKTIAADYGVLLEDIGIALRGLFLIDPEGVLQQITVNNLPVGRNVDETIRLIQAFQFVAKHGEVCPAGWTPGDKTMKADPEGSLEYFASGATEESEQDPLEGGPHIVTAKDGKHLKELLGKKGKVVLDFVAGWCGKCKQIMPFVNDLSEAHAGEVTFVKIDTTEDALAEAVAEHGVSVLPAFHFIKDGKMYRPPVVGYKKTPLKEGVAALAKS</sequence>
<dbReference type="InterPro" id="IPR013766">
    <property type="entry name" value="Thioredoxin_domain"/>
</dbReference>
<dbReference type="Gene3D" id="3.40.30.10">
    <property type="entry name" value="Glutaredoxin"/>
    <property type="match status" value="2"/>
</dbReference>
<dbReference type="GO" id="GO:0008379">
    <property type="term" value="F:thioredoxin peroxidase activity"/>
    <property type="evidence" value="ECO:0007669"/>
    <property type="project" value="TreeGrafter"/>
</dbReference>
<dbReference type="AlphaFoldDB" id="A0A4D9CSY7"/>
<dbReference type="PROSITE" id="PS51352">
    <property type="entry name" value="THIOREDOXIN_2"/>
    <property type="match status" value="2"/>
</dbReference>
<evidence type="ECO:0000259" key="9">
    <source>
        <dbReference type="PROSITE" id="PS51352"/>
    </source>
</evidence>
<dbReference type="PANTHER" id="PTHR10681:SF171">
    <property type="entry name" value="PEROXIREDOXIN 4"/>
    <property type="match status" value="1"/>
</dbReference>
<comment type="caution">
    <text evidence="10">The sequence shown here is derived from an EMBL/GenBank/DDBJ whole genome shotgun (WGS) entry which is preliminary data.</text>
</comment>
<dbReference type="CDD" id="cd03015">
    <property type="entry name" value="PRX_Typ2cys"/>
    <property type="match status" value="1"/>
</dbReference>
<dbReference type="GO" id="GO:0042744">
    <property type="term" value="P:hydrogen peroxide catabolic process"/>
    <property type="evidence" value="ECO:0007669"/>
    <property type="project" value="TreeGrafter"/>
</dbReference>
<protein>
    <recommendedName>
        <fullName evidence="2">thioredoxin-dependent peroxiredoxin</fullName>
        <ecNumber evidence="2">1.11.1.24</ecNumber>
    </recommendedName>
</protein>
<dbReference type="SUPFAM" id="SSF52833">
    <property type="entry name" value="Thioredoxin-like"/>
    <property type="match status" value="2"/>
</dbReference>
<evidence type="ECO:0000256" key="3">
    <source>
        <dbReference type="ARBA" id="ARBA00022559"/>
    </source>
</evidence>
<dbReference type="PANTHER" id="PTHR10681">
    <property type="entry name" value="THIOREDOXIN PEROXIDASE"/>
    <property type="match status" value="1"/>
</dbReference>
<evidence type="ECO:0000256" key="4">
    <source>
        <dbReference type="ARBA" id="ARBA00022862"/>
    </source>
</evidence>
<keyword evidence="5" id="KW-0560">Oxidoreductase</keyword>
<dbReference type="OrthoDB" id="185659at2759"/>
<dbReference type="Proteomes" id="UP000355283">
    <property type="component" value="Unassembled WGS sequence"/>
</dbReference>
<dbReference type="CDD" id="cd02947">
    <property type="entry name" value="TRX_family"/>
    <property type="match status" value="1"/>
</dbReference>
<evidence type="ECO:0000256" key="6">
    <source>
        <dbReference type="ARBA" id="ARBA00023157"/>
    </source>
</evidence>
<accession>A0A4D9CSY7</accession>
<name>A0A4D9CSY7_9STRA</name>
<evidence type="ECO:0000256" key="2">
    <source>
        <dbReference type="ARBA" id="ARBA00013017"/>
    </source>
</evidence>
<dbReference type="InterPro" id="IPR036249">
    <property type="entry name" value="Thioredoxin-like_sf"/>
</dbReference>
<comment type="catalytic activity">
    <reaction evidence="8">
        <text>a hydroperoxide + [thioredoxin]-dithiol = an alcohol + [thioredoxin]-disulfide + H2O</text>
        <dbReference type="Rhea" id="RHEA:62620"/>
        <dbReference type="Rhea" id="RHEA-COMP:10698"/>
        <dbReference type="Rhea" id="RHEA-COMP:10700"/>
        <dbReference type="ChEBI" id="CHEBI:15377"/>
        <dbReference type="ChEBI" id="CHEBI:29950"/>
        <dbReference type="ChEBI" id="CHEBI:30879"/>
        <dbReference type="ChEBI" id="CHEBI:35924"/>
        <dbReference type="ChEBI" id="CHEBI:50058"/>
        <dbReference type="EC" id="1.11.1.24"/>
    </reaction>
</comment>
<dbReference type="EMBL" id="SDOX01000192">
    <property type="protein sequence ID" value="TFJ79859.1"/>
    <property type="molecule type" value="Genomic_DNA"/>
</dbReference>
<dbReference type="Pfam" id="PF10417">
    <property type="entry name" value="1-cysPrx_C"/>
    <property type="match status" value="1"/>
</dbReference>
<keyword evidence="11" id="KW-1185">Reference proteome</keyword>